<evidence type="ECO:0000313" key="2">
    <source>
        <dbReference type="EMBL" id="KGN75058.1"/>
    </source>
</evidence>
<dbReference type="Proteomes" id="UP000254156">
    <property type="component" value="Unassembled WGS sequence"/>
</dbReference>
<evidence type="ECO:0000313" key="5">
    <source>
        <dbReference type="Proteomes" id="UP000254156"/>
    </source>
</evidence>
<evidence type="ECO:0000313" key="3">
    <source>
        <dbReference type="EMBL" id="SUB89248.1"/>
    </source>
</evidence>
<evidence type="ECO:0000313" key="4">
    <source>
        <dbReference type="Proteomes" id="UP000030103"/>
    </source>
</evidence>
<proteinExistence type="predicted"/>
<sequence length="182" mass="20997">MKTNKKEIDELLDMFYEGSTSREQEMKLYLLLLNESDDGVHEADKKLIVSLMEGNFDETSIVGNMEEQVEFITRLKRKEAGFGKISSQRNYIRFFNRKNFRYVAAASLFILIAIGFSKFGLSDENISMHDVSMIDGREISQAEADKLTDDVFNIIDIKMKRSRKSLEEIDKTVEKIKTSISL</sequence>
<reference evidence="2 4" key="1">
    <citation type="submission" date="2014-09" db="EMBL/GenBank/DDBJ databases">
        <title>Draft Genome Sequence of Porphyromonas macacae COT-192_OH2859.</title>
        <authorList>
            <person name="Wallis C."/>
            <person name="Deusch O."/>
            <person name="O'Flynn C."/>
            <person name="Davis I."/>
            <person name="Horsfall A."/>
            <person name="Kirkwood N."/>
            <person name="Harris S."/>
            <person name="Eisen J.A."/>
            <person name="Coil D.A."/>
            <person name="Darling A.E."/>
            <person name="Jospin G."/>
            <person name="Alexiev A."/>
        </authorList>
    </citation>
    <scope>NUCLEOTIDE SEQUENCE [LARGE SCALE GENOMIC DNA]</scope>
    <source>
        <strain evidence="4">COT-192 OH2859</strain>
        <strain evidence="2">COT-192_OH2859</strain>
    </source>
</reference>
<keyword evidence="1" id="KW-1133">Transmembrane helix</keyword>
<reference evidence="3 5" key="2">
    <citation type="submission" date="2018-06" db="EMBL/GenBank/DDBJ databases">
        <authorList>
            <consortium name="Pathogen Informatics"/>
            <person name="Doyle S."/>
        </authorList>
    </citation>
    <scope>NUCLEOTIDE SEQUENCE [LARGE SCALE GENOMIC DNA]</scope>
    <source>
        <strain evidence="3 5">NCTC11632</strain>
    </source>
</reference>
<keyword evidence="1" id="KW-0812">Transmembrane</keyword>
<dbReference type="AlphaFoldDB" id="A0A0A2GHX2"/>
<organism evidence="2 4">
    <name type="scientific">Porphyromonas macacae</name>
    <dbReference type="NCBI Taxonomy" id="28115"/>
    <lineage>
        <taxon>Bacteria</taxon>
        <taxon>Pseudomonadati</taxon>
        <taxon>Bacteroidota</taxon>
        <taxon>Bacteroidia</taxon>
        <taxon>Bacteroidales</taxon>
        <taxon>Porphyromonadaceae</taxon>
        <taxon>Porphyromonas</taxon>
    </lineage>
</organism>
<dbReference type="STRING" id="28115.HQ47_03910"/>
<evidence type="ECO:0000256" key="1">
    <source>
        <dbReference type="SAM" id="Phobius"/>
    </source>
</evidence>
<dbReference type="Proteomes" id="UP000030103">
    <property type="component" value="Unassembled WGS sequence"/>
</dbReference>
<name>A0A0A2GHX2_9PORP</name>
<feature type="transmembrane region" description="Helical" evidence="1">
    <location>
        <begin position="102"/>
        <end position="121"/>
    </location>
</feature>
<keyword evidence="1" id="KW-0472">Membrane</keyword>
<keyword evidence="4" id="KW-1185">Reference proteome</keyword>
<accession>A0A0A2GHX2</accession>
<dbReference type="OrthoDB" id="1014579at2"/>
<gene>
    <name evidence="2" type="ORF">HQ47_03910</name>
    <name evidence="3" type="ORF">NCTC11632_01349</name>
</gene>
<dbReference type="RefSeq" id="WP_036852330.1">
    <property type="nucleotide sequence ID" value="NZ_JRFA01000009.1"/>
</dbReference>
<dbReference type="EMBL" id="JRFA01000009">
    <property type="protein sequence ID" value="KGN75058.1"/>
    <property type="molecule type" value="Genomic_DNA"/>
</dbReference>
<protein>
    <submittedName>
        <fullName evidence="2">Uncharacterized protein</fullName>
    </submittedName>
</protein>
<dbReference type="EMBL" id="UGTF01000002">
    <property type="protein sequence ID" value="SUB89248.1"/>
    <property type="molecule type" value="Genomic_DNA"/>
</dbReference>